<feature type="non-terminal residue" evidence="1">
    <location>
        <position position="1"/>
    </location>
</feature>
<organism evidence="1 2">
    <name type="scientific">Eragrostis curvula</name>
    <name type="common">weeping love grass</name>
    <dbReference type="NCBI Taxonomy" id="38414"/>
    <lineage>
        <taxon>Eukaryota</taxon>
        <taxon>Viridiplantae</taxon>
        <taxon>Streptophyta</taxon>
        <taxon>Embryophyta</taxon>
        <taxon>Tracheophyta</taxon>
        <taxon>Spermatophyta</taxon>
        <taxon>Magnoliopsida</taxon>
        <taxon>Liliopsida</taxon>
        <taxon>Poales</taxon>
        <taxon>Poaceae</taxon>
        <taxon>PACMAD clade</taxon>
        <taxon>Chloridoideae</taxon>
        <taxon>Eragrostideae</taxon>
        <taxon>Eragrostidinae</taxon>
        <taxon>Eragrostis</taxon>
    </lineage>
</organism>
<evidence type="ECO:0000313" key="1">
    <source>
        <dbReference type="EMBL" id="TVU48435.1"/>
    </source>
</evidence>
<proteinExistence type="predicted"/>
<comment type="caution">
    <text evidence="1">The sequence shown here is derived from an EMBL/GenBank/DDBJ whole genome shotgun (WGS) entry which is preliminary data.</text>
</comment>
<keyword evidence="2" id="KW-1185">Reference proteome</keyword>
<dbReference type="Proteomes" id="UP000324897">
    <property type="component" value="Chromosome 5"/>
</dbReference>
<dbReference type="Gramene" id="TVU48435">
    <property type="protein sequence ID" value="TVU48435"/>
    <property type="gene ID" value="EJB05_08071"/>
</dbReference>
<evidence type="ECO:0000313" key="2">
    <source>
        <dbReference type="Proteomes" id="UP000324897"/>
    </source>
</evidence>
<sequence>MGAATCDKLALWPTLPRAAARVDRRARAGQVAITQVHIDTKCVSNLKAIPAVWKQEDDFLEKQHALSRECSKRYSGKENQHMELLINHVETSQANRKTRKCGFGKDITLEVANDALVTSKNEIKNRAPPIKFIDLLRTDQGVVDDSVLCKLLSADVASSRAQRLAKNNGIRMKKTE</sequence>
<name>A0A5J9WKG6_9POAL</name>
<feature type="non-terminal residue" evidence="1">
    <location>
        <position position="176"/>
    </location>
</feature>
<protein>
    <submittedName>
        <fullName evidence="1">Uncharacterized protein</fullName>
    </submittedName>
</protein>
<gene>
    <name evidence="1" type="ORF">EJB05_08071</name>
</gene>
<dbReference type="AlphaFoldDB" id="A0A5J9WKG6"/>
<reference evidence="1 2" key="1">
    <citation type="journal article" date="2019" name="Sci. Rep.">
        <title>A high-quality genome of Eragrostis curvula grass provides insights into Poaceae evolution and supports new strategies to enhance forage quality.</title>
        <authorList>
            <person name="Carballo J."/>
            <person name="Santos B.A.C.M."/>
            <person name="Zappacosta D."/>
            <person name="Garbus I."/>
            <person name="Selva J.P."/>
            <person name="Gallo C.A."/>
            <person name="Diaz A."/>
            <person name="Albertini E."/>
            <person name="Caccamo M."/>
            <person name="Echenique V."/>
        </authorList>
    </citation>
    <scope>NUCLEOTIDE SEQUENCE [LARGE SCALE GENOMIC DNA]</scope>
    <source>
        <strain evidence="2">cv. Victoria</strain>
        <tissue evidence="1">Leaf</tissue>
    </source>
</reference>
<accession>A0A5J9WKG6</accession>
<dbReference type="EMBL" id="RWGY01000004">
    <property type="protein sequence ID" value="TVU48435.1"/>
    <property type="molecule type" value="Genomic_DNA"/>
</dbReference>